<comment type="function">
    <text evidence="7">Has both L-asparaginase and beta-aspartyl peptidase activity. Does not have aspartylglucosaminidase activity and is inactive toward GlcNAc-L-Asn. Likewise, has no activity toward glutamine.</text>
</comment>
<dbReference type="Proteomes" id="UP000046395">
    <property type="component" value="Unassembled WGS sequence"/>
</dbReference>
<keyword evidence="3" id="KW-0645">Protease</keyword>
<dbReference type="FunFam" id="3.60.20.30:FF:000001">
    <property type="entry name" value="Isoaspartyl peptidase/L-asparaginase"/>
    <property type="match status" value="1"/>
</dbReference>
<dbReference type="InterPro" id="IPR029055">
    <property type="entry name" value="Ntn_hydrolases_N"/>
</dbReference>
<dbReference type="WBParaSite" id="TMUE_3000011651.1">
    <property type="protein sequence ID" value="TMUE_3000011651.1"/>
    <property type="gene ID" value="WBGene00301363"/>
</dbReference>
<feature type="binding site" evidence="10">
    <location>
        <begin position="210"/>
        <end position="213"/>
    </location>
    <ligand>
        <name>substrate</name>
    </ligand>
</feature>
<reference evidence="13" key="1">
    <citation type="submission" date="2019-12" db="UniProtKB">
        <authorList>
            <consortium name="WormBaseParasite"/>
        </authorList>
    </citation>
    <scope>IDENTIFICATION</scope>
</reference>
<name>A0A5S6QW66_TRIMR</name>
<evidence type="ECO:0000313" key="13">
    <source>
        <dbReference type="WBParaSite" id="TMUE_3000011651.1"/>
    </source>
</evidence>
<keyword evidence="5" id="KW-0068">Autocatalytic cleavage</keyword>
<dbReference type="PANTHER" id="PTHR10188">
    <property type="entry name" value="L-ASPARAGINASE"/>
    <property type="match status" value="1"/>
</dbReference>
<dbReference type="AlphaFoldDB" id="A0A5S6QW66"/>
<dbReference type="SUPFAM" id="SSF56235">
    <property type="entry name" value="N-terminal nucleophile aminohydrolases (Ntn hydrolases)"/>
    <property type="match status" value="1"/>
</dbReference>
<keyword evidence="4" id="KW-0378">Hydrolase</keyword>
<dbReference type="GO" id="GO:0004067">
    <property type="term" value="F:asparaginase activity"/>
    <property type="evidence" value="ECO:0007669"/>
    <property type="project" value="UniProtKB-EC"/>
</dbReference>
<dbReference type="Gene3D" id="3.60.20.30">
    <property type="entry name" value="(Glycosyl)asparaginase"/>
    <property type="match status" value="1"/>
</dbReference>
<evidence type="ECO:0000256" key="9">
    <source>
        <dbReference type="PIRSR" id="PIRSR600246-1"/>
    </source>
</evidence>
<proteinExistence type="inferred from homology"/>
<comment type="catalytic activity">
    <reaction evidence="6">
        <text>L-asparagine + H2O = L-aspartate + NH4(+)</text>
        <dbReference type="Rhea" id="RHEA:21016"/>
        <dbReference type="ChEBI" id="CHEBI:15377"/>
        <dbReference type="ChEBI" id="CHEBI:28938"/>
        <dbReference type="ChEBI" id="CHEBI:29991"/>
        <dbReference type="ChEBI" id="CHEBI:58048"/>
        <dbReference type="EC" id="3.5.1.1"/>
    </reaction>
</comment>
<feature type="binding site" evidence="10">
    <location>
        <begin position="232"/>
        <end position="235"/>
    </location>
    <ligand>
        <name>substrate</name>
    </ligand>
</feature>
<sequence length="314" mass="33408">MVAGKIAIAVHGGAGIISREDVSADLEYEYRQELRDALITGFNALLGGCSALEAAVESTAQLENCPLFNAGKGSVMSCERTFELDAGLMCGATGRAAGASNLKRIKNPIRLAEVILKETNHCILTGQGAEQLGMEAGLEFCEQNYFYTQRRSDGLDAFLKAGKSYRKLHNSEDKSFYGSTGTVGAVTLDQMGHLASTSSTGGTTGKMPGRLSDTCVPGAGYFANNLLAVSGTGDGDFFLQRNTCYDVAALVEYAKMSLKDACEQVIFTKMADCHAGLIALDRSGNIVCPFNSVGMFHAYITPGEGIAVRIWKNE</sequence>
<feature type="active site" description="Nucleophile" evidence="9">
    <location>
        <position position="182"/>
    </location>
</feature>
<keyword evidence="12" id="KW-1185">Reference proteome</keyword>
<dbReference type="GO" id="GO:0006508">
    <property type="term" value="P:proteolysis"/>
    <property type="evidence" value="ECO:0007669"/>
    <property type="project" value="UniProtKB-KW"/>
</dbReference>
<evidence type="ECO:0000256" key="3">
    <source>
        <dbReference type="ARBA" id="ARBA00022670"/>
    </source>
</evidence>
<protein>
    <submittedName>
        <fullName evidence="13">Isoaspartyl peptidase/L-asparaginase</fullName>
    </submittedName>
</protein>
<evidence type="ECO:0000256" key="5">
    <source>
        <dbReference type="ARBA" id="ARBA00022813"/>
    </source>
</evidence>
<dbReference type="Pfam" id="PF01112">
    <property type="entry name" value="Asparaginase_2"/>
    <property type="match status" value="1"/>
</dbReference>
<evidence type="ECO:0000256" key="11">
    <source>
        <dbReference type="PIRSR" id="PIRSR600246-3"/>
    </source>
</evidence>
<comment type="similarity">
    <text evidence="2">Belongs to the Ntn-hydrolase family.</text>
</comment>
<feature type="site" description="Cleavage; by autolysis" evidence="11">
    <location>
        <begin position="181"/>
        <end position="182"/>
    </location>
</feature>
<evidence type="ECO:0000256" key="2">
    <source>
        <dbReference type="ARBA" id="ARBA00010872"/>
    </source>
</evidence>
<evidence type="ECO:0000256" key="6">
    <source>
        <dbReference type="ARBA" id="ARBA00049366"/>
    </source>
</evidence>
<evidence type="ECO:0000256" key="8">
    <source>
        <dbReference type="ARBA" id="ARBA00061780"/>
    </source>
</evidence>
<accession>A0A5S6QW66</accession>
<dbReference type="InterPro" id="IPR000246">
    <property type="entry name" value="Peptidase_T2"/>
</dbReference>
<dbReference type="GO" id="GO:0005737">
    <property type="term" value="C:cytoplasm"/>
    <property type="evidence" value="ECO:0007669"/>
    <property type="project" value="TreeGrafter"/>
</dbReference>
<evidence type="ECO:0000256" key="4">
    <source>
        <dbReference type="ARBA" id="ARBA00022801"/>
    </source>
</evidence>
<dbReference type="STRING" id="70415.A0A5S6QW66"/>
<evidence type="ECO:0000256" key="7">
    <source>
        <dbReference type="ARBA" id="ARBA00054922"/>
    </source>
</evidence>
<comment type="catalytic activity">
    <reaction evidence="1">
        <text>Cleavage of a beta-linked Asp residue from the N-terminus of a polypeptide.</text>
        <dbReference type="EC" id="3.4.19.5"/>
    </reaction>
</comment>
<evidence type="ECO:0000313" key="12">
    <source>
        <dbReference type="Proteomes" id="UP000046395"/>
    </source>
</evidence>
<organism evidence="12 13">
    <name type="scientific">Trichuris muris</name>
    <name type="common">Mouse whipworm</name>
    <dbReference type="NCBI Taxonomy" id="70415"/>
    <lineage>
        <taxon>Eukaryota</taxon>
        <taxon>Metazoa</taxon>
        <taxon>Ecdysozoa</taxon>
        <taxon>Nematoda</taxon>
        <taxon>Enoplea</taxon>
        <taxon>Dorylaimia</taxon>
        <taxon>Trichinellida</taxon>
        <taxon>Trichuridae</taxon>
        <taxon>Trichuris</taxon>
    </lineage>
</organism>
<comment type="subunit">
    <text evidence="8">Heterodimer of an alpha and beta chain produced by autocleavage.</text>
</comment>
<dbReference type="GO" id="GO:0008798">
    <property type="term" value="F:beta-aspartyl-peptidase activity"/>
    <property type="evidence" value="ECO:0007669"/>
    <property type="project" value="UniProtKB-EC"/>
</dbReference>
<evidence type="ECO:0000256" key="1">
    <source>
        <dbReference type="ARBA" id="ARBA00000306"/>
    </source>
</evidence>
<dbReference type="PANTHER" id="PTHR10188:SF43">
    <property type="entry name" value="ASPARAGINASE (EUROFUNG)"/>
    <property type="match status" value="1"/>
</dbReference>
<evidence type="ECO:0000256" key="10">
    <source>
        <dbReference type="PIRSR" id="PIRSR600246-2"/>
    </source>
</evidence>